<dbReference type="PROSITE" id="PS50146">
    <property type="entry name" value="DAGK"/>
    <property type="match status" value="1"/>
</dbReference>
<dbReference type="EMBL" id="JBHSLD010000009">
    <property type="protein sequence ID" value="MFC5381122.1"/>
    <property type="molecule type" value="Genomic_DNA"/>
</dbReference>
<dbReference type="RefSeq" id="WP_340270504.1">
    <property type="nucleotide sequence ID" value="NZ_JBBEOG010000007.1"/>
</dbReference>
<evidence type="ECO:0000256" key="7">
    <source>
        <dbReference type="ARBA" id="ARBA00023209"/>
    </source>
</evidence>
<dbReference type="InterPro" id="IPR050187">
    <property type="entry name" value="Lipid_Phosphate_FormReg"/>
</dbReference>
<evidence type="ECO:0000256" key="5">
    <source>
        <dbReference type="ARBA" id="ARBA00022777"/>
    </source>
</evidence>
<comment type="similarity">
    <text evidence="2">Belongs to the diacylglycerol/lipid kinase family.</text>
</comment>
<dbReference type="InterPro" id="IPR045540">
    <property type="entry name" value="YegS/DAGK_C"/>
</dbReference>
<reference evidence="12" key="1">
    <citation type="journal article" date="2019" name="Int. J. Syst. Evol. Microbiol.">
        <title>The Global Catalogue of Microorganisms (GCM) 10K type strain sequencing project: providing services to taxonomists for standard genome sequencing and annotation.</title>
        <authorList>
            <consortium name="The Broad Institute Genomics Platform"/>
            <consortium name="The Broad Institute Genome Sequencing Center for Infectious Disease"/>
            <person name="Wu L."/>
            <person name="Ma J."/>
        </authorList>
    </citation>
    <scope>NUCLEOTIDE SEQUENCE [LARGE SCALE GENOMIC DNA]</scope>
    <source>
        <strain evidence="12">CCUG 43114</strain>
    </source>
</reference>
<evidence type="ECO:0000256" key="9">
    <source>
        <dbReference type="SAM" id="MobiDB-lite"/>
    </source>
</evidence>
<accession>A0ABW0GN17</accession>
<dbReference type="Proteomes" id="UP001596122">
    <property type="component" value="Unassembled WGS sequence"/>
</dbReference>
<name>A0ABW0GN17_9MICO</name>
<evidence type="ECO:0000256" key="1">
    <source>
        <dbReference type="ARBA" id="ARBA00001946"/>
    </source>
</evidence>
<dbReference type="SMART" id="SM00046">
    <property type="entry name" value="DAGKc"/>
    <property type="match status" value="1"/>
</dbReference>
<keyword evidence="3 11" id="KW-0808">Transferase</keyword>
<gene>
    <name evidence="11" type="ORF">ACFPJ6_09990</name>
</gene>
<dbReference type="PANTHER" id="PTHR12358">
    <property type="entry name" value="SPHINGOSINE KINASE"/>
    <property type="match status" value="1"/>
</dbReference>
<comment type="caution">
    <text evidence="11">The sequence shown here is derived from an EMBL/GenBank/DDBJ whole genome shotgun (WGS) entry which is preliminary data.</text>
</comment>
<dbReference type="EC" id="2.7.1.-" evidence="11"/>
<dbReference type="Gene3D" id="2.60.200.40">
    <property type="match status" value="1"/>
</dbReference>
<organism evidence="11 12">
    <name type="scientific">Aquipuribacter nitratireducens</name>
    <dbReference type="NCBI Taxonomy" id="650104"/>
    <lineage>
        <taxon>Bacteria</taxon>
        <taxon>Bacillati</taxon>
        <taxon>Actinomycetota</taxon>
        <taxon>Actinomycetes</taxon>
        <taxon>Micrococcales</taxon>
        <taxon>Intrasporangiaceae</taxon>
        <taxon>Aquipuribacter</taxon>
    </lineage>
</organism>
<evidence type="ECO:0000313" key="12">
    <source>
        <dbReference type="Proteomes" id="UP001596122"/>
    </source>
</evidence>
<evidence type="ECO:0000256" key="8">
    <source>
        <dbReference type="ARBA" id="ARBA00023264"/>
    </source>
</evidence>
<keyword evidence="6" id="KW-0067">ATP-binding</keyword>
<feature type="domain" description="DAGKc" evidence="10">
    <location>
        <begin position="31"/>
        <end position="162"/>
    </location>
</feature>
<dbReference type="InterPro" id="IPR016064">
    <property type="entry name" value="NAD/diacylglycerol_kinase_sf"/>
</dbReference>
<dbReference type="SUPFAM" id="SSF111331">
    <property type="entry name" value="NAD kinase/diacylglycerol kinase-like"/>
    <property type="match status" value="1"/>
</dbReference>
<dbReference type="Pfam" id="PF19279">
    <property type="entry name" value="YegS_C"/>
    <property type="match status" value="1"/>
</dbReference>
<keyword evidence="4" id="KW-0547">Nucleotide-binding</keyword>
<dbReference type="InterPro" id="IPR017438">
    <property type="entry name" value="ATP-NAD_kinase_N"/>
</dbReference>
<evidence type="ECO:0000256" key="6">
    <source>
        <dbReference type="ARBA" id="ARBA00022840"/>
    </source>
</evidence>
<dbReference type="Gene3D" id="3.40.50.10330">
    <property type="entry name" value="Probable inorganic polyphosphate/atp-NAD kinase, domain 1"/>
    <property type="match status" value="1"/>
</dbReference>
<sequence length="343" mass="36632">MEQPTSGPRDDGPDDTPVDRGARPGAADAGKGDRWIAVVAHPVKSNMTELRREVAEVTRRNGWREARWWETTAEETGAKQAREAFEAGASVVAVSGGDGTVRAVARALVGTSTPLAILPAGTGNLLARALGVSHTSREEAVRMIDEGRHRNVDVMEATLTRPDGSRASELSLVGLGIGLNADIMAGVDEDMKKRAGWLAYVVSGARALRRNAIRVRYAEDLDDVSVSLQRAGVQRAQVRSLLVVTCGVLVGGLRLLEESQPDDGVMETVIAAPRSHLGLVWQLGRLVSRRDARGPDVEVLRSTRNVVVECPRGTEAQVDGDVVGEVTRIEVTLRPGSLVALAP</sequence>
<evidence type="ECO:0000259" key="10">
    <source>
        <dbReference type="PROSITE" id="PS50146"/>
    </source>
</evidence>
<keyword evidence="7" id="KW-0594">Phospholipid biosynthesis</keyword>
<keyword evidence="12" id="KW-1185">Reference proteome</keyword>
<keyword evidence="7" id="KW-0443">Lipid metabolism</keyword>
<dbReference type="Pfam" id="PF00781">
    <property type="entry name" value="DAGK_cat"/>
    <property type="match status" value="1"/>
</dbReference>
<evidence type="ECO:0000313" key="11">
    <source>
        <dbReference type="EMBL" id="MFC5381122.1"/>
    </source>
</evidence>
<evidence type="ECO:0000256" key="3">
    <source>
        <dbReference type="ARBA" id="ARBA00022679"/>
    </source>
</evidence>
<proteinExistence type="inferred from homology"/>
<keyword evidence="5 11" id="KW-0418">Kinase</keyword>
<dbReference type="InterPro" id="IPR001206">
    <property type="entry name" value="Diacylglycerol_kinase_cat_dom"/>
</dbReference>
<evidence type="ECO:0000256" key="2">
    <source>
        <dbReference type="ARBA" id="ARBA00005983"/>
    </source>
</evidence>
<comment type="cofactor">
    <cofactor evidence="1">
        <name>Mg(2+)</name>
        <dbReference type="ChEBI" id="CHEBI:18420"/>
    </cofactor>
</comment>
<keyword evidence="7" id="KW-0444">Lipid biosynthesis</keyword>
<evidence type="ECO:0000256" key="4">
    <source>
        <dbReference type="ARBA" id="ARBA00022741"/>
    </source>
</evidence>
<dbReference type="PANTHER" id="PTHR12358:SF54">
    <property type="entry name" value="SPHINGOSINE KINASE RELATED PROTEIN"/>
    <property type="match status" value="1"/>
</dbReference>
<feature type="region of interest" description="Disordered" evidence="9">
    <location>
        <begin position="1"/>
        <end position="33"/>
    </location>
</feature>
<protein>
    <submittedName>
        <fullName evidence="11">Diacylglycerol/lipid kinase family protein</fullName>
        <ecNumber evidence="11">2.7.1.-</ecNumber>
    </submittedName>
</protein>
<keyword evidence="8" id="KW-1208">Phospholipid metabolism</keyword>
<dbReference type="GO" id="GO:0016301">
    <property type="term" value="F:kinase activity"/>
    <property type="evidence" value="ECO:0007669"/>
    <property type="project" value="UniProtKB-KW"/>
</dbReference>